<comment type="domain">
    <text evidence="4">The SUI1 domain may be involved in RNA binding.</text>
</comment>
<dbReference type="Gene3D" id="3.30.780.10">
    <property type="entry name" value="SUI1-like domain"/>
    <property type="match status" value="1"/>
</dbReference>
<dbReference type="PANTHER" id="PTHR12789:SF0">
    <property type="entry name" value="DENSITY-REGULATED PROTEIN"/>
    <property type="match status" value="1"/>
</dbReference>
<comment type="subcellular location">
    <subcellularLocation>
        <location evidence="4">Cytoplasm</location>
    </subcellularLocation>
</comment>
<dbReference type="InterPro" id="IPR048517">
    <property type="entry name" value="DENR_N"/>
</dbReference>
<dbReference type="InterPro" id="IPR046447">
    <property type="entry name" value="DENR_C"/>
</dbReference>
<feature type="domain" description="SUI1" evidence="5">
    <location>
        <begin position="110"/>
        <end position="181"/>
    </location>
</feature>
<comment type="similarity">
    <text evidence="1 4">Belongs to the DENR family.</text>
</comment>
<dbReference type="GO" id="GO:0002188">
    <property type="term" value="P:translation reinitiation"/>
    <property type="evidence" value="ECO:0007669"/>
    <property type="project" value="TreeGrafter"/>
</dbReference>
<dbReference type="Pfam" id="PF21023">
    <property type="entry name" value="DENR_N"/>
    <property type="match status" value="1"/>
</dbReference>
<keyword evidence="7" id="KW-1185">Reference proteome</keyword>
<dbReference type="AlphaFoldDB" id="A0A9P5N297"/>
<keyword evidence="4" id="KW-0689">Ribosomal protein</keyword>
<dbReference type="PANTHER" id="PTHR12789">
    <property type="entry name" value="DENSITY-REGULATED PROTEIN HOMOLOG"/>
    <property type="match status" value="1"/>
</dbReference>
<comment type="subunit">
    <text evidence="2 4">Interacts with the 40S ribosomal subunit.</text>
</comment>
<dbReference type="Proteomes" id="UP000759537">
    <property type="component" value="Unassembled WGS sequence"/>
</dbReference>
<dbReference type="GO" id="GO:1990904">
    <property type="term" value="C:ribonucleoprotein complex"/>
    <property type="evidence" value="ECO:0007669"/>
    <property type="project" value="UniProtKB-KW"/>
</dbReference>
<dbReference type="GO" id="GO:0003743">
    <property type="term" value="F:translation initiation factor activity"/>
    <property type="evidence" value="ECO:0007669"/>
    <property type="project" value="InterPro"/>
</dbReference>
<protein>
    <recommendedName>
        <fullName evidence="3 4">Translation machinery-associated protein 22</fullName>
    </recommendedName>
</protein>
<reference evidence="6" key="1">
    <citation type="submission" date="2019-10" db="EMBL/GenBank/DDBJ databases">
        <authorList>
            <consortium name="DOE Joint Genome Institute"/>
            <person name="Kuo A."/>
            <person name="Miyauchi S."/>
            <person name="Kiss E."/>
            <person name="Drula E."/>
            <person name="Kohler A."/>
            <person name="Sanchez-Garcia M."/>
            <person name="Andreopoulos B."/>
            <person name="Barry K.W."/>
            <person name="Bonito G."/>
            <person name="Buee M."/>
            <person name="Carver A."/>
            <person name="Chen C."/>
            <person name="Cichocki N."/>
            <person name="Clum A."/>
            <person name="Culley D."/>
            <person name="Crous P.W."/>
            <person name="Fauchery L."/>
            <person name="Girlanda M."/>
            <person name="Hayes R."/>
            <person name="Keri Z."/>
            <person name="LaButti K."/>
            <person name="Lipzen A."/>
            <person name="Lombard V."/>
            <person name="Magnuson J."/>
            <person name="Maillard F."/>
            <person name="Morin E."/>
            <person name="Murat C."/>
            <person name="Nolan M."/>
            <person name="Ohm R."/>
            <person name="Pangilinan J."/>
            <person name="Pereira M."/>
            <person name="Perotto S."/>
            <person name="Peter M."/>
            <person name="Riley R."/>
            <person name="Sitrit Y."/>
            <person name="Stielow B."/>
            <person name="Szollosi G."/>
            <person name="Zifcakova L."/>
            <person name="Stursova M."/>
            <person name="Spatafora J.W."/>
            <person name="Tedersoo L."/>
            <person name="Vaario L.-M."/>
            <person name="Yamada A."/>
            <person name="Yan M."/>
            <person name="Wang P."/>
            <person name="Xu J."/>
            <person name="Bruns T."/>
            <person name="Baldrian P."/>
            <person name="Vilgalys R."/>
            <person name="Henrissat B."/>
            <person name="Grigoriev I.V."/>
            <person name="Hibbett D."/>
            <person name="Nagy L.G."/>
            <person name="Martin F.M."/>
        </authorList>
    </citation>
    <scope>NUCLEOTIDE SEQUENCE</scope>
    <source>
        <strain evidence="6">Prilba</strain>
    </source>
</reference>
<accession>A0A9P5N297</accession>
<evidence type="ECO:0000256" key="2">
    <source>
        <dbReference type="ARBA" id="ARBA00011742"/>
    </source>
</evidence>
<evidence type="ECO:0000256" key="4">
    <source>
        <dbReference type="RuleBase" id="RU361273"/>
    </source>
</evidence>
<dbReference type="InterPro" id="IPR050318">
    <property type="entry name" value="DENR/SUI1_TIF"/>
</dbReference>
<keyword evidence="4" id="KW-0963">Cytoplasm</keyword>
<evidence type="ECO:0000313" key="6">
    <source>
        <dbReference type="EMBL" id="KAF8484602.1"/>
    </source>
</evidence>
<dbReference type="InterPro" id="IPR005873">
    <property type="entry name" value="DENR_eukaryotes"/>
</dbReference>
<proteinExistence type="inferred from homology"/>
<keyword evidence="4" id="KW-0687">Ribonucleoprotein</keyword>
<organism evidence="6 7">
    <name type="scientific">Russula ochroleuca</name>
    <dbReference type="NCBI Taxonomy" id="152965"/>
    <lineage>
        <taxon>Eukaryota</taxon>
        <taxon>Fungi</taxon>
        <taxon>Dikarya</taxon>
        <taxon>Basidiomycota</taxon>
        <taxon>Agaricomycotina</taxon>
        <taxon>Agaricomycetes</taxon>
        <taxon>Russulales</taxon>
        <taxon>Russulaceae</taxon>
        <taxon>Russula</taxon>
    </lineage>
</organism>
<evidence type="ECO:0000313" key="7">
    <source>
        <dbReference type="Proteomes" id="UP000759537"/>
    </source>
</evidence>
<dbReference type="CDD" id="cd11607">
    <property type="entry name" value="DENR_C"/>
    <property type="match status" value="1"/>
</dbReference>
<evidence type="ECO:0000259" key="5">
    <source>
        <dbReference type="PROSITE" id="PS50296"/>
    </source>
</evidence>
<dbReference type="OrthoDB" id="277199at2759"/>
<evidence type="ECO:0000256" key="1">
    <source>
        <dbReference type="ARBA" id="ARBA00007514"/>
    </source>
</evidence>
<reference evidence="6" key="2">
    <citation type="journal article" date="2020" name="Nat. Commun.">
        <title>Large-scale genome sequencing of mycorrhizal fungi provides insights into the early evolution of symbiotic traits.</title>
        <authorList>
            <person name="Miyauchi S."/>
            <person name="Kiss E."/>
            <person name="Kuo A."/>
            <person name="Drula E."/>
            <person name="Kohler A."/>
            <person name="Sanchez-Garcia M."/>
            <person name="Morin E."/>
            <person name="Andreopoulos B."/>
            <person name="Barry K.W."/>
            <person name="Bonito G."/>
            <person name="Buee M."/>
            <person name="Carver A."/>
            <person name="Chen C."/>
            <person name="Cichocki N."/>
            <person name="Clum A."/>
            <person name="Culley D."/>
            <person name="Crous P.W."/>
            <person name="Fauchery L."/>
            <person name="Girlanda M."/>
            <person name="Hayes R.D."/>
            <person name="Keri Z."/>
            <person name="LaButti K."/>
            <person name="Lipzen A."/>
            <person name="Lombard V."/>
            <person name="Magnuson J."/>
            <person name="Maillard F."/>
            <person name="Murat C."/>
            <person name="Nolan M."/>
            <person name="Ohm R.A."/>
            <person name="Pangilinan J."/>
            <person name="Pereira M.F."/>
            <person name="Perotto S."/>
            <person name="Peter M."/>
            <person name="Pfister S."/>
            <person name="Riley R."/>
            <person name="Sitrit Y."/>
            <person name="Stielow J.B."/>
            <person name="Szollosi G."/>
            <person name="Zifcakova L."/>
            <person name="Stursova M."/>
            <person name="Spatafora J.W."/>
            <person name="Tedersoo L."/>
            <person name="Vaario L.M."/>
            <person name="Yamada A."/>
            <person name="Yan M."/>
            <person name="Wang P."/>
            <person name="Xu J."/>
            <person name="Bruns T."/>
            <person name="Baldrian P."/>
            <person name="Vilgalys R."/>
            <person name="Dunand C."/>
            <person name="Henrissat B."/>
            <person name="Grigoriev I.V."/>
            <person name="Hibbett D."/>
            <person name="Nagy L.G."/>
            <person name="Martin F.M."/>
        </authorList>
    </citation>
    <scope>NUCLEOTIDE SEQUENCE</scope>
    <source>
        <strain evidence="6">Prilba</strain>
    </source>
</reference>
<name>A0A9P5N297_9AGAM</name>
<sequence>MATPATTADATPSQPEKQAIPPVQMFYCGVCTFPPEYCEFGDSLSKCKEWLQAQHPDLYDKYYSDVALKAKLGTISQEAQSKLEEDTAKKEAKAEAKADAARKKKLASQVIIKRIERNKRKYITSVRGLEAFGVDLKKAAKLFAQRFATGGSVTKNAAGIDEIVVQGDVSQEIYDMIVEANDGKGGKKGLDVLKDVLVDNIEMVEEKRKKDE</sequence>
<dbReference type="GO" id="GO:0001731">
    <property type="term" value="P:formation of translation preinitiation complex"/>
    <property type="evidence" value="ECO:0007669"/>
    <property type="project" value="TreeGrafter"/>
</dbReference>
<dbReference type="GO" id="GO:0005737">
    <property type="term" value="C:cytoplasm"/>
    <property type="evidence" value="ECO:0007669"/>
    <property type="project" value="UniProtKB-SubCell"/>
</dbReference>
<dbReference type="SUPFAM" id="SSF55159">
    <property type="entry name" value="eIF1-like"/>
    <property type="match status" value="1"/>
</dbReference>
<gene>
    <name evidence="6" type="ORF">DFH94DRAFT_714786</name>
</gene>
<dbReference type="Pfam" id="PF01253">
    <property type="entry name" value="SUI1"/>
    <property type="match status" value="1"/>
</dbReference>
<dbReference type="EMBL" id="WHVB01000003">
    <property type="protein sequence ID" value="KAF8484602.1"/>
    <property type="molecule type" value="Genomic_DNA"/>
</dbReference>
<dbReference type="GO" id="GO:0005840">
    <property type="term" value="C:ribosome"/>
    <property type="evidence" value="ECO:0007669"/>
    <property type="project" value="UniProtKB-KW"/>
</dbReference>
<dbReference type="InterPro" id="IPR036877">
    <property type="entry name" value="SUI1_dom_sf"/>
</dbReference>
<dbReference type="PROSITE" id="PS50296">
    <property type="entry name" value="SUI1"/>
    <property type="match status" value="1"/>
</dbReference>
<dbReference type="InterPro" id="IPR001950">
    <property type="entry name" value="SUI1"/>
</dbReference>
<dbReference type="NCBIfam" id="TIGR01159">
    <property type="entry name" value="DRP1"/>
    <property type="match status" value="1"/>
</dbReference>
<dbReference type="GO" id="GO:0003729">
    <property type="term" value="F:mRNA binding"/>
    <property type="evidence" value="ECO:0007669"/>
    <property type="project" value="TreeGrafter"/>
</dbReference>
<evidence type="ECO:0000256" key="3">
    <source>
        <dbReference type="ARBA" id="ARBA00020058"/>
    </source>
</evidence>
<comment type="caution">
    <text evidence="6">The sequence shown here is derived from an EMBL/GenBank/DDBJ whole genome shotgun (WGS) entry which is preliminary data.</text>
</comment>